<evidence type="ECO:0008006" key="4">
    <source>
        <dbReference type="Google" id="ProtNLM"/>
    </source>
</evidence>
<feature type="region of interest" description="Disordered" evidence="1">
    <location>
        <begin position="42"/>
        <end position="90"/>
    </location>
</feature>
<accession>A0A1R3JF32</accession>
<dbReference type="AlphaFoldDB" id="A0A1R3JF32"/>
<feature type="compositionally biased region" description="Basic and acidic residues" evidence="1">
    <location>
        <begin position="67"/>
        <end position="77"/>
    </location>
</feature>
<name>A0A1R3JF32_9ROSI</name>
<dbReference type="PANTHER" id="PTHR35218">
    <property type="entry name" value="RNASE H DOMAIN-CONTAINING PROTEIN"/>
    <property type="match status" value="1"/>
</dbReference>
<protein>
    <recommendedName>
        <fullName evidence="4">Endonuclease/exonuclease/phosphatase</fullName>
    </recommendedName>
</protein>
<feature type="compositionally biased region" description="Polar residues" evidence="1">
    <location>
        <begin position="47"/>
        <end position="58"/>
    </location>
</feature>
<sequence>MKAKGCGRRPRRNSRRTKFIYLEANERIRICLDRRERRLRRRHQMENLPSTSEPQASRMSDMGENEVPQKEAVKEASIDTPKSPDTLPVVRATYKYPKPSQLATMLITPPEMQPSLILNSQILDTLANGPTSPQLDPRRIVPWVLGTMETHFHSRPVEIQLVNNKKHTLHITVSPEVHHFNLALNTMVTQSEDILVHNIILFPFFELRQPEVIDRGWSVADEIQTAYPRDFDVGNSILVWNCGGVRRPDFIEVANILISINKPKVMVITETRAKMVDVPHIIDCLPFDGRKDSAPLGNGGGGIWLLWTQQKVVLSTMSFVEHTEMNIHGTVRVGLIVDFERLLLLTVTFTPVSKFRYLRGVQIHDPSPGVFILGEMDGSNESSRYSSGFRDGRSEKRFSAAIQAADSHSLRQWLKEHPAAKLGHVRKCEECPPEVRSEIRARMMFHTAKEDEEGLTAKGFTLGREVGESSSTQKPKRTPAEIEADELNQAIMKSLETYHEEGFGLK</sequence>
<proteinExistence type="predicted"/>
<dbReference type="Proteomes" id="UP000187203">
    <property type="component" value="Unassembled WGS sequence"/>
</dbReference>
<gene>
    <name evidence="2" type="ORF">COLO4_16891</name>
</gene>
<evidence type="ECO:0000256" key="1">
    <source>
        <dbReference type="SAM" id="MobiDB-lite"/>
    </source>
</evidence>
<comment type="caution">
    <text evidence="2">The sequence shown here is derived from an EMBL/GenBank/DDBJ whole genome shotgun (WGS) entry which is preliminary data.</text>
</comment>
<dbReference type="PANTHER" id="PTHR35218:SF7">
    <property type="entry name" value="ENDONUCLEASE_EXONUCLEASE_PHOSPHATASE"/>
    <property type="match status" value="1"/>
</dbReference>
<keyword evidence="3" id="KW-1185">Reference proteome</keyword>
<organism evidence="2 3">
    <name type="scientific">Corchorus olitorius</name>
    <dbReference type="NCBI Taxonomy" id="93759"/>
    <lineage>
        <taxon>Eukaryota</taxon>
        <taxon>Viridiplantae</taxon>
        <taxon>Streptophyta</taxon>
        <taxon>Embryophyta</taxon>
        <taxon>Tracheophyta</taxon>
        <taxon>Spermatophyta</taxon>
        <taxon>Magnoliopsida</taxon>
        <taxon>eudicotyledons</taxon>
        <taxon>Gunneridae</taxon>
        <taxon>Pentapetalae</taxon>
        <taxon>rosids</taxon>
        <taxon>malvids</taxon>
        <taxon>Malvales</taxon>
        <taxon>Malvaceae</taxon>
        <taxon>Grewioideae</taxon>
        <taxon>Apeibeae</taxon>
        <taxon>Corchorus</taxon>
    </lineage>
</organism>
<evidence type="ECO:0000313" key="3">
    <source>
        <dbReference type="Proteomes" id="UP000187203"/>
    </source>
</evidence>
<evidence type="ECO:0000313" key="2">
    <source>
        <dbReference type="EMBL" id="OMO93459.1"/>
    </source>
</evidence>
<dbReference type="EMBL" id="AWUE01016262">
    <property type="protein sequence ID" value="OMO93459.1"/>
    <property type="molecule type" value="Genomic_DNA"/>
</dbReference>
<reference evidence="3" key="1">
    <citation type="submission" date="2013-09" db="EMBL/GenBank/DDBJ databases">
        <title>Corchorus olitorius genome sequencing.</title>
        <authorList>
            <person name="Alam M."/>
            <person name="Haque M.S."/>
            <person name="Islam M.S."/>
            <person name="Emdad E.M."/>
            <person name="Islam M.M."/>
            <person name="Ahmed B."/>
            <person name="Halim A."/>
            <person name="Hossen Q.M.M."/>
            <person name="Hossain M.Z."/>
            <person name="Ahmed R."/>
            <person name="Khan M.M."/>
            <person name="Islam R."/>
            <person name="Rashid M.M."/>
            <person name="Khan S.A."/>
            <person name="Rahman M.S."/>
            <person name="Alam M."/>
            <person name="Yahiya A.S."/>
            <person name="Khan M.S."/>
            <person name="Azam M.S."/>
            <person name="Haque T."/>
            <person name="Lashkar M.Z.H."/>
            <person name="Akhand A.I."/>
            <person name="Morshed G."/>
            <person name="Roy S."/>
            <person name="Uddin K.S."/>
            <person name="Rabeya T."/>
            <person name="Hossain A.S."/>
            <person name="Chowdhury A."/>
            <person name="Snigdha A.R."/>
            <person name="Mortoza M.S."/>
            <person name="Matin S.A."/>
            <person name="Hoque S.M.E."/>
            <person name="Islam M.K."/>
            <person name="Roy D.K."/>
            <person name="Haider R."/>
            <person name="Moosa M.M."/>
            <person name="Elias S.M."/>
            <person name="Hasan A.M."/>
            <person name="Jahan S."/>
            <person name="Shafiuddin M."/>
            <person name="Mahmood N."/>
            <person name="Shommy N.S."/>
        </authorList>
    </citation>
    <scope>NUCLEOTIDE SEQUENCE [LARGE SCALE GENOMIC DNA]</scope>
    <source>
        <strain evidence="3">cv. O-4</strain>
    </source>
</reference>